<feature type="transmembrane region" description="Helical" evidence="7">
    <location>
        <begin position="74"/>
        <end position="95"/>
    </location>
</feature>
<keyword evidence="3" id="KW-1003">Cell membrane</keyword>
<dbReference type="CDD" id="cd06261">
    <property type="entry name" value="TM_PBP2"/>
    <property type="match status" value="1"/>
</dbReference>
<evidence type="ECO:0000256" key="5">
    <source>
        <dbReference type="ARBA" id="ARBA00022989"/>
    </source>
</evidence>
<dbReference type="PANTHER" id="PTHR43005">
    <property type="entry name" value="BLR7065 PROTEIN"/>
    <property type="match status" value="1"/>
</dbReference>
<comment type="caution">
    <text evidence="9">The sequence shown here is derived from an EMBL/GenBank/DDBJ whole genome shotgun (WGS) entry which is preliminary data.</text>
</comment>
<evidence type="ECO:0000256" key="2">
    <source>
        <dbReference type="ARBA" id="ARBA00022448"/>
    </source>
</evidence>
<dbReference type="Gene3D" id="1.10.3720.10">
    <property type="entry name" value="MetI-like"/>
    <property type="match status" value="1"/>
</dbReference>
<evidence type="ECO:0000313" key="10">
    <source>
        <dbReference type="Proteomes" id="UP001597178"/>
    </source>
</evidence>
<dbReference type="Proteomes" id="UP001597178">
    <property type="component" value="Unassembled WGS sequence"/>
</dbReference>
<evidence type="ECO:0000256" key="1">
    <source>
        <dbReference type="ARBA" id="ARBA00004651"/>
    </source>
</evidence>
<reference evidence="10" key="1">
    <citation type="journal article" date="2019" name="Int. J. Syst. Evol. Microbiol.">
        <title>The Global Catalogue of Microorganisms (GCM) 10K type strain sequencing project: providing services to taxonomists for standard genome sequencing and annotation.</title>
        <authorList>
            <consortium name="The Broad Institute Genomics Platform"/>
            <consortium name="The Broad Institute Genome Sequencing Center for Infectious Disease"/>
            <person name="Wu L."/>
            <person name="Ma J."/>
        </authorList>
    </citation>
    <scope>NUCLEOTIDE SEQUENCE [LARGE SCALE GENOMIC DNA]</scope>
    <source>
        <strain evidence="10">CCUG 54822</strain>
    </source>
</reference>
<gene>
    <name evidence="9" type="ORF">ACFQ4A_12255</name>
</gene>
<organism evidence="9 10">
    <name type="scientific">Lentibacillus salinarum</name>
    <dbReference type="NCBI Taxonomy" id="446820"/>
    <lineage>
        <taxon>Bacteria</taxon>
        <taxon>Bacillati</taxon>
        <taxon>Bacillota</taxon>
        <taxon>Bacilli</taxon>
        <taxon>Bacillales</taxon>
        <taxon>Bacillaceae</taxon>
        <taxon>Lentibacillus</taxon>
    </lineage>
</organism>
<evidence type="ECO:0000259" key="8">
    <source>
        <dbReference type="PROSITE" id="PS50928"/>
    </source>
</evidence>
<feature type="domain" description="ABC transmembrane type-1" evidence="8">
    <location>
        <begin position="70"/>
        <end position="284"/>
    </location>
</feature>
<keyword evidence="10" id="KW-1185">Reference proteome</keyword>
<dbReference type="PROSITE" id="PS50928">
    <property type="entry name" value="ABC_TM1"/>
    <property type="match status" value="1"/>
</dbReference>
<name>A0ABW3ZVK1_9BACI</name>
<evidence type="ECO:0000256" key="6">
    <source>
        <dbReference type="ARBA" id="ARBA00023136"/>
    </source>
</evidence>
<dbReference type="PANTHER" id="PTHR43005:SF1">
    <property type="entry name" value="SPERMIDINE_PUTRESCINE TRANSPORT SYSTEM PERMEASE PROTEIN"/>
    <property type="match status" value="1"/>
</dbReference>
<dbReference type="SUPFAM" id="SSF161098">
    <property type="entry name" value="MetI-like"/>
    <property type="match status" value="1"/>
</dbReference>
<protein>
    <submittedName>
        <fullName evidence="9">Carbohydrate ABC transporter permease</fullName>
    </submittedName>
</protein>
<accession>A0ABW3ZVK1</accession>
<dbReference type="InterPro" id="IPR000515">
    <property type="entry name" value="MetI-like"/>
</dbReference>
<evidence type="ECO:0000256" key="3">
    <source>
        <dbReference type="ARBA" id="ARBA00022475"/>
    </source>
</evidence>
<feature type="transmembrane region" description="Helical" evidence="7">
    <location>
        <begin position="12"/>
        <end position="31"/>
    </location>
</feature>
<evidence type="ECO:0000313" key="9">
    <source>
        <dbReference type="EMBL" id="MFD1362430.1"/>
    </source>
</evidence>
<feature type="transmembrane region" description="Helical" evidence="7">
    <location>
        <begin position="102"/>
        <end position="127"/>
    </location>
</feature>
<keyword evidence="6 7" id="KW-0472">Membrane</keyword>
<comment type="similarity">
    <text evidence="7">Belongs to the binding-protein-dependent transport system permease family.</text>
</comment>
<dbReference type="InterPro" id="IPR035906">
    <property type="entry name" value="MetI-like_sf"/>
</dbReference>
<dbReference type="RefSeq" id="WP_382400972.1">
    <property type="nucleotide sequence ID" value="NZ_JBHTNH010000026.1"/>
</dbReference>
<dbReference type="EMBL" id="JBHTNH010000026">
    <property type="protein sequence ID" value="MFD1362430.1"/>
    <property type="molecule type" value="Genomic_DNA"/>
</dbReference>
<feature type="transmembrane region" description="Helical" evidence="7">
    <location>
        <begin position="203"/>
        <end position="222"/>
    </location>
</feature>
<keyword evidence="2 7" id="KW-0813">Transport</keyword>
<feature type="transmembrane region" description="Helical" evidence="7">
    <location>
        <begin position="161"/>
        <end position="182"/>
    </location>
</feature>
<dbReference type="Pfam" id="PF00528">
    <property type="entry name" value="BPD_transp_1"/>
    <property type="match status" value="1"/>
</dbReference>
<evidence type="ECO:0000256" key="4">
    <source>
        <dbReference type="ARBA" id="ARBA00022692"/>
    </source>
</evidence>
<evidence type="ECO:0000256" key="7">
    <source>
        <dbReference type="RuleBase" id="RU363032"/>
    </source>
</evidence>
<keyword evidence="5 7" id="KW-1133">Transmembrane helix</keyword>
<sequence>MKKGLTEQRFAWLIILPAVLIVFGIVIYPLLRTFGYTFQDMDLSMGGTGEFNGLSNYIEVLGDSAFWAAAGRSAYFSFVSIGLELFLGILIALLLNERLKGLGFLTAIIIIPWAIPNVVSSTIWKWIYHPEYGAFNALLTQLNIIPEYQSWLGSPWTAMNMIILADAWKMTPLVVIFMLSALKLVNNSVYEAAIVDGAGIFRRFFSITLPYLKPMILVIVVIRTMETFKVFDLIYVMTGGGPADGTMVLGYKAYSEVFENLNYSGGATYSYLIAFIIGILTFFYIKTLKREES</sequence>
<feature type="transmembrane region" description="Helical" evidence="7">
    <location>
        <begin position="268"/>
        <end position="285"/>
    </location>
</feature>
<comment type="subcellular location">
    <subcellularLocation>
        <location evidence="1 7">Cell membrane</location>
        <topology evidence="1 7">Multi-pass membrane protein</topology>
    </subcellularLocation>
</comment>
<keyword evidence="4 7" id="KW-0812">Transmembrane</keyword>
<proteinExistence type="inferred from homology"/>